<dbReference type="PANTHER" id="PTHR23507">
    <property type="entry name" value="ZGC:174356"/>
    <property type="match status" value="1"/>
</dbReference>
<evidence type="ECO:0000256" key="1">
    <source>
        <dbReference type="ARBA" id="ARBA00004141"/>
    </source>
</evidence>
<sequence>MAEISLKFLRTRAELTVLLAFFGFLLIAPINTNFIIYRTCYAVLNFNKSECEKLGTNDASQDIEKEVQPYANNIMMTQSILTQILPCVLCLFIGPWSDKNGRKPIMLFTILGFIIRGIVTVIVALIDSASPWYLLIGNIPAGLFGGLAPLMMAVLCYVTDVTTEANRGLRMGIIDVMMALGMLLGTLSSSFVFQAGGYVLVYGLDLLCNIISGIFVKFVIKESIPENTDEDDTAIFTLTNIKDMFKATFREREDYGRAILLIIFAQSTISILAFSADTSVTFMFLREKLGWNLEHYTLFSGVTSFAGIVGTFVGVGLLHKLLKISETPLMILGCLSYVASSLLQGFAFLDWHIYLAGGIRSIYGVVSPMCRSLISKLITKEEVGKVFSIAVSVDSLIVMLGGPMYTVIYNSTLDTNPGAYNFVSAGIFLVNVVLVV</sequence>
<comment type="caution">
    <text evidence="7">The sequence shown here is derived from an EMBL/GenBank/DDBJ whole genome shotgun (WGS) entry which is preliminary data.</text>
</comment>
<reference evidence="7 8" key="1">
    <citation type="submission" date="2015-09" db="EMBL/GenBank/DDBJ databases">
        <title>Draft genome of the scarab beetle Oryctes borbonicus.</title>
        <authorList>
            <person name="Meyer J.M."/>
            <person name="Markov G.V."/>
            <person name="Baskaran P."/>
            <person name="Herrmann M."/>
            <person name="Sommer R.J."/>
            <person name="Roedelsperger C."/>
        </authorList>
    </citation>
    <scope>NUCLEOTIDE SEQUENCE [LARGE SCALE GENOMIC DNA]</scope>
    <source>
        <strain evidence="7">OB123</strain>
        <tissue evidence="7">Whole animal</tissue>
    </source>
</reference>
<keyword evidence="4 5" id="KW-0472">Membrane</keyword>
<feature type="transmembrane region" description="Helical" evidence="5">
    <location>
        <begin position="329"/>
        <end position="347"/>
    </location>
</feature>
<evidence type="ECO:0000256" key="5">
    <source>
        <dbReference type="SAM" id="Phobius"/>
    </source>
</evidence>
<evidence type="ECO:0000256" key="3">
    <source>
        <dbReference type="ARBA" id="ARBA00022989"/>
    </source>
</evidence>
<keyword evidence="8" id="KW-1185">Reference proteome</keyword>
<evidence type="ECO:0000256" key="2">
    <source>
        <dbReference type="ARBA" id="ARBA00022692"/>
    </source>
</evidence>
<evidence type="ECO:0000313" key="7">
    <source>
        <dbReference type="EMBL" id="KRT83049.1"/>
    </source>
</evidence>
<comment type="subcellular location">
    <subcellularLocation>
        <location evidence="1">Membrane</location>
        <topology evidence="1">Multi-pass membrane protein</topology>
    </subcellularLocation>
</comment>
<feature type="transmembrane region" description="Helical" evidence="5">
    <location>
        <begin position="15"/>
        <end position="37"/>
    </location>
</feature>
<dbReference type="Pfam" id="PF07690">
    <property type="entry name" value="MFS_1"/>
    <property type="match status" value="1"/>
</dbReference>
<organism evidence="7 8">
    <name type="scientific">Oryctes borbonicus</name>
    <dbReference type="NCBI Taxonomy" id="1629725"/>
    <lineage>
        <taxon>Eukaryota</taxon>
        <taxon>Metazoa</taxon>
        <taxon>Ecdysozoa</taxon>
        <taxon>Arthropoda</taxon>
        <taxon>Hexapoda</taxon>
        <taxon>Insecta</taxon>
        <taxon>Pterygota</taxon>
        <taxon>Neoptera</taxon>
        <taxon>Endopterygota</taxon>
        <taxon>Coleoptera</taxon>
        <taxon>Polyphaga</taxon>
        <taxon>Scarabaeiformia</taxon>
        <taxon>Scarabaeidae</taxon>
        <taxon>Dynastinae</taxon>
        <taxon>Oryctes</taxon>
    </lineage>
</organism>
<evidence type="ECO:0000256" key="4">
    <source>
        <dbReference type="ARBA" id="ARBA00023136"/>
    </source>
</evidence>
<dbReference type="PANTHER" id="PTHR23507:SF39">
    <property type="entry name" value="GH23453P-RELATED"/>
    <property type="match status" value="1"/>
</dbReference>
<evidence type="ECO:0000259" key="6">
    <source>
        <dbReference type="PROSITE" id="PS50850"/>
    </source>
</evidence>
<feature type="transmembrane region" description="Helical" evidence="5">
    <location>
        <begin position="105"/>
        <end position="126"/>
    </location>
</feature>
<name>A0A0T6B6S1_9SCAR</name>
<feature type="domain" description="Major facilitator superfamily (MFS) profile" evidence="6">
    <location>
        <begin position="17"/>
        <end position="436"/>
    </location>
</feature>
<dbReference type="GO" id="GO:0022857">
    <property type="term" value="F:transmembrane transporter activity"/>
    <property type="evidence" value="ECO:0007669"/>
    <property type="project" value="InterPro"/>
</dbReference>
<feature type="transmembrane region" description="Helical" evidence="5">
    <location>
        <begin position="199"/>
        <end position="220"/>
    </location>
</feature>
<dbReference type="InterPro" id="IPR036259">
    <property type="entry name" value="MFS_trans_sf"/>
</dbReference>
<feature type="transmembrane region" description="Helical" evidence="5">
    <location>
        <begin position="171"/>
        <end position="193"/>
    </location>
</feature>
<dbReference type="Proteomes" id="UP000051574">
    <property type="component" value="Unassembled WGS sequence"/>
</dbReference>
<dbReference type="GO" id="GO:0016020">
    <property type="term" value="C:membrane"/>
    <property type="evidence" value="ECO:0007669"/>
    <property type="project" value="UniProtKB-SubCell"/>
</dbReference>
<dbReference type="AlphaFoldDB" id="A0A0T6B6S1"/>
<proteinExistence type="predicted"/>
<accession>A0A0T6B6S1</accession>
<dbReference type="OrthoDB" id="430300at2759"/>
<protein>
    <submittedName>
        <fullName evidence="7">Membrane transporter</fullName>
    </submittedName>
</protein>
<dbReference type="InterPro" id="IPR020846">
    <property type="entry name" value="MFS_dom"/>
</dbReference>
<dbReference type="PROSITE" id="PS50850">
    <property type="entry name" value="MFS"/>
    <property type="match status" value="1"/>
</dbReference>
<feature type="transmembrane region" description="Helical" evidence="5">
    <location>
        <begin position="296"/>
        <end position="317"/>
    </location>
</feature>
<feature type="transmembrane region" description="Helical" evidence="5">
    <location>
        <begin position="258"/>
        <end position="276"/>
    </location>
</feature>
<dbReference type="Gene3D" id="1.20.1250.20">
    <property type="entry name" value="MFS general substrate transporter like domains"/>
    <property type="match status" value="1"/>
</dbReference>
<feature type="transmembrane region" description="Helical" evidence="5">
    <location>
        <begin position="418"/>
        <end position="435"/>
    </location>
</feature>
<evidence type="ECO:0000313" key="8">
    <source>
        <dbReference type="Proteomes" id="UP000051574"/>
    </source>
</evidence>
<keyword evidence="2 5" id="KW-0812">Transmembrane</keyword>
<feature type="transmembrane region" description="Helical" evidence="5">
    <location>
        <begin position="386"/>
        <end position="406"/>
    </location>
</feature>
<feature type="transmembrane region" description="Helical" evidence="5">
    <location>
        <begin position="132"/>
        <end position="159"/>
    </location>
</feature>
<feature type="transmembrane region" description="Helical" evidence="5">
    <location>
        <begin position="353"/>
        <end position="374"/>
    </location>
</feature>
<dbReference type="EMBL" id="LJIG01009453">
    <property type="protein sequence ID" value="KRT83049.1"/>
    <property type="molecule type" value="Genomic_DNA"/>
</dbReference>
<dbReference type="InterPro" id="IPR011701">
    <property type="entry name" value="MFS"/>
</dbReference>
<keyword evidence="3 5" id="KW-1133">Transmembrane helix</keyword>
<gene>
    <name evidence="7" type="ORF">AMK59_4112</name>
</gene>
<dbReference type="SUPFAM" id="SSF103473">
    <property type="entry name" value="MFS general substrate transporter"/>
    <property type="match status" value="1"/>
</dbReference>